<dbReference type="EMBL" id="JAUSWG010000002">
    <property type="protein sequence ID" value="MDQ0555346.1"/>
    <property type="molecule type" value="Genomic_DNA"/>
</dbReference>
<protein>
    <submittedName>
        <fullName evidence="1">Uncharacterized protein</fullName>
    </submittedName>
</protein>
<evidence type="ECO:0000313" key="2">
    <source>
        <dbReference type="Proteomes" id="UP001232584"/>
    </source>
</evidence>
<comment type="caution">
    <text evidence="1">The sequence shown here is derived from an EMBL/GenBank/DDBJ whole genome shotgun (WGS) entry which is preliminary data.</text>
</comment>
<gene>
    <name evidence="1" type="ORF">QOZ92_000459</name>
</gene>
<name>A0ABU0MWR3_9FIRM</name>
<keyword evidence="2" id="KW-1185">Reference proteome</keyword>
<dbReference type="Proteomes" id="UP001232584">
    <property type="component" value="Unassembled WGS sequence"/>
</dbReference>
<sequence length="100" mass="11584">MEKLWLSEAMKEFEKTLAYGVLNIINSHAGSGKTKFIYKELLDNSTKYVDSLKWNFSYNLDKCMMVCDTSTLVDSNLLDEEIKGRVKRLSESEFKKAMKN</sequence>
<dbReference type="RefSeq" id="WP_307502387.1">
    <property type="nucleotide sequence ID" value="NZ_BAAACE010000029.1"/>
</dbReference>
<evidence type="ECO:0000313" key="1">
    <source>
        <dbReference type="EMBL" id="MDQ0555346.1"/>
    </source>
</evidence>
<organism evidence="1 2">
    <name type="scientific">Paraclostridium ghonii</name>
    <dbReference type="NCBI Taxonomy" id="29358"/>
    <lineage>
        <taxon>Bacteria</taxon>
        <taxon>Bacillati</taxon>
        <taxon>Bacillota</taxon>
        <taxon>Clostridia</taxon>
        <taxon>Peptostreptococcales</taxon>
        <taxon>Peptostreptococcaceae</taxon>
        <taxon>Paraclostridium</taxon>
    </lineage>
</organism>
<proteinExistence type="predicted"/>
<reference evidence="1 2" key="1">
    <citation type="submission" date="2023-07" db="EMBL/GenBank/DDBJ databases">
        <title>Genomic Encyclopedia of Type Strains, Phase IV (KMG-IV): sequencing the most valuable type-strain genomes for metagenomic binning, comparative biology and taxonomic classification.</title>
        <authorList>
            <person name="Goeker M."/>
        </authorList>
    </citation>
    <scope>NUCLEOTIDE SEQUENCE [LARGE SCALE GENOMIC DNA]</scope>
    <source>
        <strain evidence="1 2">DSM 15049</strain>
    </source>
</reference>
<accession>A0ABU0MWR3</accession>